<dbReference type="PROSITE" id="PS51819">
    <property type="entry name" value="VOC"/>
    <property type="match status" value="2"/>
</dbReference>
<name>A0ABP4WV59_9MICC</name>
<reference evidence="3" key="1">
    <citation type="journal article" date="2019" name="Int. J. Syst. Evol. Microbiol.">
        <title>The Global Catalogue of Microorganisms (GCM) 10K type strain sequencing project: providing services to taxonomists for standard genome sequencing and annotation.</title>
        <authorList>
            <consortium name="The Broad Institute Genomics Platform"/>
            <consortium name="The Broad Institute Genome Sequencing Center for Infectious Disease"/>
            <person name="Wu L."/>
            <person name="Ma J."/>
        </authorList>
    </citation>
    <scope>NUCLEOTIDE SEQUENCE [LARGE SCALE GENOMIC DNA]</scope>
    <source>
        <strain evidence="3">JCM 14735</strain>
    </source>
</reference>
<comment type="caution">
    <text evidence="2">The sequence shown here is derived from an EMBL/GenBank/DDBJ whole genome shotgun (WGS) entry which is preliminary data.</text>
</comment>
<dbReference type="PANTHER" id="PTHR33993">
    <property type="entry name" value="GLYOXALASE-RELATED"/>
    <property type="match status" value="1"/>
</dbReference>
<proteinExistence type="predicted"/>
<evidence type="ECO:0000313" key="2">
    <source>
        <dbReference type="EMBL" id="GAA1763724.1"/>
    </source>
</evidence>
<feature type="domain" description="VOC" evidence="1">
    <location>
        <begin position="141"/>
        <end position="257"/>
    </location>
</feature>
<dbReference type="SUPFAM" id="SSF54593">
    <property type="entry name" value="Glyoxalase/Bleomycin resistance protein/Dihydroxybiphenyl dioxygenase"/>
    <property type="match status" value="2"/>
</dbReference>
<organism evidence="2 3">
    <name type="scientific">Kocuria aegyptia</name>
    <dbReference type="NCBI Taxonomy" id="330943"/>
    <lineage>
        <taxon>Bacteria</taxon>
        <taxon>Bacillati</taxon>
        <taxon>Actinomycetota</taxon>
        <taxon>Actinomycetes</taxon>
        <taxon>Micrococcales</taxon>
        <taxon>Micrococcaceae</taxon>
        <taxon>Kocuria</taxon>
    </lineage>
</organism>
<evidence type="ECO:0000313" key="3">
    <source>
        <dbReference type="Proteomes" id="UP001501204"/>
    </source>
</evidence>
<dbReference type="CDD" id="cd07247">
    <property type="entry name" value="SgaA_N_like"/>
    <property type="match status" value="2"/>
</dbReference>
<dbReference type="EMBL" id="BAAAOA010000028">
    <property type="protein sequence ID" value="GAA1763724.1"/>
    <property type="molecule type" value="Genomic_DNA"/>
</dbReference>
<dbReference type="InterPro" id="IPR037523">
    <property type="entry name" value="VOC_core"/>
</dbReference>
<evidence type="ECO:0000259" key="1">
    <source>
        <dbReference type="PROSITE" id="PS51819"/>
    </source>
</evidence>
<dbReference type="Proteomes" id="UP001501204">
    <property type="component" value="Unassembled WGS sequence"/>
</dbReference>
<dbReference type="InterPro" id="IPR052164">
    <property type="entry name" value="Anthracycline_SecMetBiosynth"/>
</dbReference>
<dbReference type="InterPro" id="IPR004360">
    <property type="entry name" value="Glyas_Fos-R_dOase_dom"/>
</dbReference>
<dbReference type="PANTHER" id="PTHR33993:SF10">
    <property type="entry name" value="CONSERVED PROTEIN"/>
    <property type="match status" value="1"/>
</dbReference>
<sequence>MTERNEAWPAGTPCWADLTASDPGRTQEFYREVLGWEYGEPQPERGGYRDALVGGRPVAGLSPAAPDLTGVPHVWQVYLATDRIDLSAQRALAAGGTQLVEPVEVGPFGRMSIWQDPTGATFGLWQAGEHVGFAAVDVPGSVAWCDLMTPDHHTARDFYAQVFGYHYEDIGEGGVSYATFTVPRGDHPAGGIGGTDPAAENAPAVWSVCFQADDVDTAVQRVREAGGSVVEDPFDFEYGRLAVVAGPDRESFAIMTPATAQATGT</sequence>
<keyword evidence="3" id="KW-1185">Reference proteome</keyword>
<feature type="domain" description="VOC" evidence="1">
    <location>
        <begin position="12"/>
        <end position="127"/>
    </location>
</feature>
<dbReference type="Pfam" id="PF00903">
    <property type="entry name" value="Glyoxalase"/>
    <property type="match status" value="2"/>
</dbReference>
<protein>
    <submittedName>
        <fullName evidence="2">VOC family protein</fullName>
    </submittedName>
</protein>
<dbReference type="RefSeq" id="WP_344122658.1">
    <property type="nucleotide sequence ID" value="NZ_BAAAOA010000028.1"/>
</dbReference>
<accession>A0ABP4WV59</accession>
<dbReference type="InterPro" id="IPR029068">
    <property type="entry name" value="Glyas_Bleomycin-R_OHBP_Dase"/>
</dbReference>
<dbReference type="Gene3D" id="3.10.180.10">
    <property type="entry name" value="2,3-Dihydroxybiphenyl 1,2-Dioxygenase, domain 1"/>
    <property type="match status" value="2"/>
</dbReference>
<gene>
    <name evidence="2" type="ORF">GCM10009767_23090</name>
</gene>